<dbReference type="PANTHER" id="PTHR43433">
    <property type="entry name" value="HYDROLASE, ALPHA/BETA FOLD FAMILY PROTEIN"/>
    <property type="match status" value="1"/>
</dbReference>
<accession>E1RF44</accession>
<sequence precursor="true">MNGLKTFIILTALIISVFITAGCTADTGIPITEDFNSSQQEYPAVSFNDTAVEYVQVNGVTLGYREFGSGEPLLMIQGFGATIDNWNETFIGILATEYHVFTYDHRGMGYSSEANATTTIPLYADDAALFMQALGYDSMNVYGVSMGSSVSQQLAIDHPDSVKKLVLDSNTYSVKIPETKKLLGEIEESASNSSMPEGIRREAEANLAWNGSWYGLSSIEKDVMLVVGTADDLTPDPVSVQMAGQINGSWLVRFQGLPHVGSHYAPVQYGENALYFLDTDESPLSP</sequence>
<dbReference type="AlphaFoldDB" id="E1RF44"/>
<dbReference type="InterPro" id="IPR050471">
    <property type="entry name" value="AB_hydrolase"/>
</dbReference>
<dbReference type="PROSITE" id="PS51257">
    <property type="entry name" value="PROKAR_LIPOPROTEIN"/>
    <property type="match status" value="1"/>
</dbReference>
<dbReference type="OrthoDB" id="7531at2157"/>
<evidence type="ECO:0000313" key="3">
    <source>
        <dbReference type="Proteomes" id="UP000006565"/>
    </source>
</evidence>
<keyword evidence="2" id="KW-0378">Hydrolase</keyword>
<dbReference type="PANTHER" id="PTHR43433:SF5">
    <property type="entry name" value="AB HYDROLASE-1 DOMAIN-CONTAINING PROTEIN"/>
    <property type="match status" value="1"/>
</dbReference>
<keyword evidence="3" id="KW-1185">Reference proteome</keyword>
<proteinExistence type="predicted"/>
<dbReference type="SUPFAM" id="SSF53474">
    <property type="entry name" value="alpha/beta-Hydrolases"/>
    <property type="match status" value="1"/>
</dbReference>
<dbReference type="GeneID" id="9745037"/>
<dbReference type="GO" id="GO:0016787">
    <property type="term" value="F:hydrolase activity"/>
    <property type="evidence" value="ECO:0007669"/>
    <property type="project" value="UniProtKB-KW"/>
</dbReference>
<dbReference type="EMBL" id="CP002117">
    <property type="protein sequence ID" value="ADN37288.1"/>
    <property type="molecule type" value="Genomic_DNA"/>
</dbReference>
<feature type="domain" description="AB hydrolase-1" evidence="1">
    <location>
        <begin position="72"/>
        <end position="179"/>
    </location>
</feature>
<dbReference type="eggNOG" id="arCOG01648">
    <property type="taxonomic scope" value="Archaea"/>
</dbReference>
<dbReference type="Pfam" id="PF00561">
    <property type="entry name" value="Abhydrolase_1"/>
    <property type="match status" value="1"/>
</dbReference>
<dbReference type="Proteomes" id="UP000006565">
    <property type="component" value="Chromosome"/>
</dbReference>
<dbReference type="STRING" id="679926.Mpet_2544"/>
<dbReference type="InterPro" id="IPR000073">
    <property type="entry name" value="AB_hydrolase_1"/>
</dbReference>
<reference evidence="2 3" key="1">
    <citation type="journal article" date="2010" name="Stand. Genomic Sci.">
        <title>Complete genome sequence of Methanoplanus petrolearius type strain (SEBR 4847).</title>
        <authorList>
            <person name="Brambilla E."/>
            <person name="Djao O.D."/>
            <person name="Daligault H."/>
            <person name="Lapidus A."/>
            <person name="Lucas S."/>
            <person name="Hammon N."/>
            <person name="Nolan M."/>
            <person name="Tice H."/>
            <person name="Cheng J.F."/>
            <person name="Han C."/>
            <person name="Tapia R."/>
            <person name="Goodwin L."/>
            <person name="Pitluck S."/>
            <person name="Liolios K."/>
            <person name="Ivanova N."/>
            <person name="Mavromatis K."/>
            <person name="Mikhailova N."/>
            <person name="Pati A."/>
            <person name="Chen A."/>
            <person name="Palaniappan K."/>
            <person name="Land M."/>
            <person name="Hauser L."/>
            <person name="Chang Y.J."/>
            <person name="Jeffries C.D."/>
            <person name="Rohde M."/>
            <person name="Spring S."/>
            <person name="Sikorski J."/>
            <person name="Goker M."/>
            <person name="Woyke T."/>
            <person name="Bristow J."/>
            <person name="Eisen J.A."/>
            <person name="Markowitz V."/>
            <person name="Hugenholtz P."/>
            <person name="Kyrpides N.C."/>
            <person name="Klenk H.P."/>
        </authorList>
    </citation>
    <scope>NUCLEOTIDE SEQUENCE [LARGE SCALE GENOMIC DNA]</scope>
    <source>
        <strain evidence="3">DSM 11571 / OCM 486 / SEBR 4847</strain>
    </source>
</reference>
<dbReference type="HOGENOM" id="CLU_020336_50_1_2"/>
<protein>
    <submittedName>
        <fullName evidence="2">Alpha/beta hydrolase fold protein</fullName>
    </submittedName>
</protein>
<evidence type="ECO:0000259" key="1">
    <source>
        <dbReference type="Pfam" id="PF00561"/>
    </source>
</evidence>
<name>E1RF44_METP4</name>
<gene>
    <name evidence="2" type="ordered locus">Mpet_2544</name>
</gene>
<organism evidence="2 3">
    <name type="scientific">Methanolacinia petrolearia (strain DSM 11571 / OCM 486 / SEBR 4847)</name>
    <name type="common">Methanoplanus petrolearius</name>
    <dbReference type="NCBI Taxonomy" id="679926"/>
    <lineage>
        <taxon>Archaea</taxon>
        <taxon>Methanobacteriati</taxon>
        <taxon>Methanobacteriota</taxon>
        <taxon>Stenosarchaea group</taxon>
        <taxon>Methanomicrobia</taxon>
        <taxon>Methanomicrobiales</taxon>
        <taxon>Methanomicrobiaceae</taxon>
        <taxon>Methanolacinia</taxon>
    </lineage>
</organism>
<dbReference type="InterPro" id="IPR029058">
    <property type="entry name" value="AB_hydrolase_fold"/>
</dbReference>
<dbReference type="Gene3D" id="3.40.50.1820">
    <property type="entry name" value="alpha/beta hydrolase"/>
    <property type="match status" value="1"/>
</dbReference>
<dbReference type="PRINTS" id="PR00111">
    <property type="entry name" value="ABHYDROLASE"/>
</dbReference>
<dbReference type="RefSeq" id="WP_013330461.1">
    <property type="nucleotide sequence ID" value="NC_014507.1"/>
</dbReference>
<dbReference type="KEGG" id="mpi:Mpet_2544"/>
<evidence type="ECO:0000313" key="2">
    <source>
        <dbReference type="EMBL" id="ADN37288.1"/>
    </source>
</evidence>